<evidence type="ECO:0000313" key="3">
    <source>
        <dbReference type="Proteomes" id="UP001597045"/>
    </source>
</evidence>
<proteinExistence type="predicted"/>
<organism evidence="2 3">
    <name type="scientific">Kibdelosporangium lantanae</name>
    <dbReference type="NCBI Taxonomy" id="1497396"/>
    <lineage>
        <taxon>Bacteria</taxon>
        <taxon>Bacillati</taxon>
        <taxon>Actinomycetota</taxon>
        <taxon>Actinomycetes</taxon>
        <taxon>Pseudonocardiales</taxon>
        <taxon>Pseudonocardiaceae</taxon>
        <taxon>Kibdelosporangium</taxon>
    </lineage>
</organism>
<keyword evidence="3" id="KW-1185">Reference proteome</keyword>
<evidence type="ECO:0000313" key="2">
    <source>
        <dbReference type="EMBL" id="MFD1047061.1"/>
    </source>
</evidence>
<sequence>MAQFGELFGGAKLRKESQEDAGTGERFGYGPLDLEAGVIPVRPKPSEQPDPTGEEE</sequence>
<dbReference type="Proteomes" id="UP001597045">
    <property type="component" value="Unassembled WGS sequence"/>
</dbReference>
<feature type="region of interest" description="Disordered" evidence="1">
    <location>
        <begin position="1"/>
        <end position="56"/>
    </location>
</feature>
<evidence type="ECO:0000256" key="1">
    <source>
        <dbReference type="SAM" id="MobiDB-lite"/>
    </source>
</evidence>
<name>A0ABW3M8Y0_9PSEU</name>
<accession>A0ABW3M8Y0</accession>
<protein>
    <submittedName>
        <fullName evidence="2">Uncharacterized protein</fullName>
    </submittedName>
</protein>
<gene>
    <name evidence="2" type="ORF">ACFQ1S_16660</name>
</gene>
<comment type="caution">
    <text evidence="2">The sequence shown here is derived from an EMBL/GenBank/DDBJ whole genome shotgun (WGS) entry which is preliminary data.</text>
</comment>
<dbReference type="EMBL" id="JBHTIS010000913">
    <property type="protein sequence ID" value="MFD1047061.1"/>
    <property type="molecule type" value="Genomic_DNA"/>
</dbReference>
<reference evidence="3" key="1">
    <citation type="journal article" date="2019" name="Int. J. Syst. Evol. Microbiol.">
        <title>The Global Catalogue of Microorganisms (GCM) 10K type strain sequencing project: providing services to taxonomists for standard genome sequencing and annotation.</title>
        <authorList>
            <consortium name="The Broad Institute Genomics Platform"/>
            <consortium name="The Broad Institute Genome Sequencing Center for Infectious Disease"/>
            <person name="Wu L."/>
            <person name="Ma J."/>
        </authorList>
    </citation>
    <scope>NUCLEOTIDE SEQUENCE [LARGE SCALE GENOMIC DNA]</scope>
    <source>
        <strain evidence="3">JCM 31486</strain>
    </source>
</reference>